<keyword evidence="4" id="KW-1185">Reference proteome</keyword>
<comment type="caution">
    <text evidence="3">The sequence shown here is derived from an EMBL/GenBank/DDBJ whole genome shotgun (WGS) entry which is preliminary data.</text>
</comment>
<keyword evidence="1" id="KW-0175">Coiled coil</keyword>
<accession>A0A086P5I2</accession>
<proteinExistence type="predicted"/>
<dbReference type="STRING" id="76947.GCA_002080435_00214"/>
<dbReference type="NCBIfam" id="TIGR02780">
    <property type="entry name" value="TrbJ_Ti"/>
    <property type="match status" value="1"/>
</dbReference>
<feature type="signal peptide" evidence="2">
    <location>
        <begin position="1"/>
        <end position="26"/>
    </location>
</feature>
<dbReference type="PATRIC" id="fig|1219045.3.peg.3539"/>
<evidence type="ECO:0000256" key="2">
    <source>
        <dbReference type="SAM" id="SignalP"/>
    </source>
</evidence>
<dbReference type="InterPro" id="IPR014147">
    <property type="entry name" value="T4SS_TrbJ"/>
</dbReference>
<dbReference type="OrthoDB" id="9807335at2"/>
<reference evidence="3" key="1">
    <citation type="submission" date="2014-08" db="EMBL/GenBank/DDBJ databases">
        <title>Draft genome sequences of Sphingobium herbicidovorans.</title>
        <authorList>
            <person name="Gan H.M."/>
            <person name="Gan H.Y."/>
            <person name="Savka M.A."/>
        </authorList>
    </citation>
    <scope>NUCLEOTIDE SEQUENCE [LARGE SCALE GENOMIC DNA]</scope>
    <source>
        <strain evidence="3">NBRC 16415</strain>
    </source>
</reference>
<feature type="coiled-coil region" evidence="1">
    <location>
        <begin position="39"/>
        <end position="98"/>
    </location>
</feature>
<dbReference type="AlphaFoldDB" id="A0A086P5I2"/>
<sequence>MKTFAHMLLAAAAIPALLLAVPPATAMPVFDQANYSQNLLTAARTLKQIDQQIRQLQNEAQMLANMDKHLKRVDFPELEKLKDNLARVDALMEKAEGIDFGVDQLDARMAALFPKDFSGLPRSASVANAKARLDTAMASYRRTLAVQSRIAADVKADAAVLADVAARSSSAEGSLQAQQATNQLLALAAKQQMQLQQMMAAAYEADMIDRARAAQSAAEARERTRRFLGDGKAYTPIR</sequence>
<dbReference type="eggNOG" id="COG5314">
    <property type="taxonomic scope" value="Bacteria"/>
</dbReference>
<dbReference type="Proteomes" id="UP000024284">
    <property type="component" value="Unassembled WGS sequence"/>
</dbReference>
<feature type="chain" id="PRO_5001813186" evidence="2">
    <location>
        <begin position="27"/>
        <end position="238"/>
    </location>
</feature>
<name>A0A086P5I2_SPHHM</name>
<protein>
    <submittedName>
        <fullName evidence="3">Conjugal transfer trbj signal peptide protein</fullName>
    </submittedName>
</protein>
<evidence type="ECO:0000256" key="1">
    <source>
        <dbReference type="SAM" id="Coils"/>
    </source>
</evidence>
<dbReference type="NCBIfam" id="NF010448">
    <property type="entry name" value="PRK13874.1"/>
    <property type="match status" value="1"/>
</dbReference>
<dbReference type="EMBL" id="JFZA02000056">
    <property type="protein sequence ID" value="KFG88650.1"/>
    <property type="molecule type" value="Genomic_DNA"/>
</dbReference>
<evidence type="ECO:0000313" key="4">
    <source>
        <dbReference type="Proteomes" id="UP000024284"/>
    </source>
</evidence>
<dbReference type="RefSeq" id="WP_037468524.1">
    <property type="nucleotide sequence ID" value="NZ_BCZD01000014.1"/>
</dbReference>
<keyword evidence="2" id="KW-0732">Signal</keyword>
<gene>
    <name evidence="3" type="ORF">BV98_003484</name>
</gene>
<organism evidence="3 4">
    <name type="scientific">Sphingobium herbicidovorans (strain ATCC 700291 / DSM 11019 / CCUG 56400 / KCTC 2939 / LMG 18315 / NBRC 16415 / MH)</name>
    <name type="common">Sphingomonas herbicidovorans</name>
    <dbReference type="NCBI Taxonomy" id="1219045"/>
    <lineage>
        <taxon>Bacteria</taxon>
        <taxon>Pseudomonadati</taxon>
        <taxon>Pseudomonadota</taxon>
        <taxon>Alphaproteobacteria</taxon>
        <taxon>Sphingomonadales</taxon>
        <taxon>Sphingomonadaceae</taxon>
        <taxon>Sphingobium</taxon>
    </lineage>
</organism>
<evidence type="ECO:0000313" key="3">
    <source>
        <dbReference type="EMBL" id="KFG88650.1"/>
    </source>
</evidence>